<proteinExistence type="predicted"/>
<evidence type="ECO:0000313" key="2">
    <source>
        <dbReference type="Proteomes" id="UP001162261"/>
    </source>
</evidence>
<gene>
    <name evidence="1" type="ORF">N5J46_16330</name>
</gene>
<comment type="caution">
    <text evidence="1">The sequence shown here is derived from an EMBL/GenBank/DDBJ whole genome shotgun (WGS) entry which is preliminary data.</text>
</comment>
<dbReference type="Proteomes" id="UP001162261">
    <property type="component" value="Unassembled WGS sequence"/>
</dbReference>
<name>A0AA42XIW8_ACIJO</name>
<dbReference type="EMBL" id="JAOCLH010000052">
    <property type="protein sequence ID" value="MDH2173958.1"/>
    <property type="molecule type" value="Genomic_DNA"/>
</dbReference>
<evidence type="ECO:0000313" key="1">
    <source>
        <dbReference type="EMBL" id="MDH2173958.1"/>
    </source>
</evidence>
<dbReference type="InterPro" id="IPR011990">
    <property type="entry name" value="TPR-like_helical_dom_sf"/>
</dbReference>
<protein>
    <submittedName>
        <fullName evidence="1">Tetratricopeptide repeat protein</fullName>
    </submittedName>
</protein>
<dbReference type="InterPro" id="IPR019734">
    <property type="entry name" value="TPR_rpt"/>
</dbReference>
<dbReference type="RefSeq" id="WP_279693924.1">
    <property type="nucleotide sequence ID" value="NZ_JAOCDY010000090.1"/>
</dbReference>
<dbReference type="AlphaFoldDB" id="A0AA42XIW8"/>
<dbReference type="SMART" id="SM00028">
    <property type="entry name" value="TPR"/>
    <property type="match status" value="2"/>
</dbReference>
<dbReference type="SUPFAM" id="SSF48452">
    <property type="entry name" value="TPR-like"/>
    <property type="match status" value="1"/>
</dbReference>
<dbReference type="Gene3D" id="1.25.40.10">
    <property type="entry name" value="Tetratricopeptide repeat domain"/>
    <property type="match status" value="1"/>
</dbReference>
<sequence length="258" mass="30237">MISPQTIDKSIFDAMFSNVRKTSSIFKIESWKRDAEKIRSIDIYKYRSILGTIAAYENKYDEAINIFQSILLLTSDHGYQAMVHSNIANVLGHAGRYLEAINSYWKAFELSNNPSFFESFFNLCKIYYINDQRLTNMKSLDENKKKFYEQELLNLNNTHRQIIENTNLSIDLYREVLSVAFSVFFTHCNNQVNRFIEVNDSQISTILFNTDLDLETVMLLNDSINDKFLDLLDSYEYEELIKYPIIFTAENFKSNELG</sequence>
<reference evidence="1" key="1">
    <citation type="submission" date="2022-09" db="EMBL/GenBank/DDBJ databases">
        <title>Intensive care unit water sources are persistently colonized with multi-drug resistant bacteria and are the site of extensive horizontal gene transfer of antibiotic resistance genes.</title>
        <authorList>
            <person name="Diorio-Toth L."/>
        </authorList>
    </citation>
    <scope>NUCLEOTIDE SEQUENCE</scope>
    <source>
        <strain evidence="1">GD03649</strain>
    </source>
</reference>
<accession>A0AA42XIW8</accession>
<organism evidence="1 2">
    <name type="scientific">Acinetobacter johnsonii</name>
    <dbReference type="NCBI Taxonomy" id="40214"/>
    <lineage>
        <taxon>Bacteria</taxon>
        <taxon>Pseudomonadati</taxon>
        <taxon>Pseudomonadota</taxon>
        <taxon>Gammaproteobacteria</taxon>
        <taxon>Moraxellales</taxon>
        <taxon>Moraxellaceae</taxon>
        <taxon>Acinetobacter</taxon>
    </lineage>
</organism>